<keyword evidence="2" id="KW-0808">Transferase</keyword>
<evidence type="ECO:0000313" key="11">
    <source>
        <dbReference type="EMBL" id="ORZ39994.1"/>
    </source>
</evidence>
<organism evidence="11 12">
    <name type="scientific">Catenaria anguillulae PL171</name>
    <dbReference type="NCBI Taxonomy" id="765915"/>
    <lineage>
        <taxon>Eukaryota</taxon>
        <taxon>Fungi</taxon>
        <taxon>Fungi incertae sedis</taxon>
        <taxon>Blastocladiomycota</taxon>
        <taxon>Blastocladiomycetes</taxon>
        <taxon>Blastocladiales</taxon>
        <taxon>Catenariaceae</taxon>
        <taxon>Catenaria</taxon>
    </lineage>
</organism>
<name>A0A1Y2I1B8_9FUNG</name>
<dbReference type="Pfam" id="PF02260">
    <property type="entry name" value="FATC"/>
    <property type="match status" value="1"/>
</dbReference>
<feature type="region of interest" description="Disordered" evidence="8">
    <location>
        <begin position="759"/>
        <end position="847"/>
    </location>
</feature>
<dbReference type="InterPro" id="IPR000403">
    <property type="entry name" value="PI3/4_kinase_cat_dom"/>
</dbReference>
<evidence type="ECO:0000256" key="5">
    <source>
        <dbReference type="ARBA" id="ARBA00022840"/>
    </source>
</evidence>
<comment type="caution">
    <text evidence="11">The sequence shown here is derived from an EMBL/GenBank/DDBJ whole genome shotgun (WGS) entry which is preliminary data.</text>
</comment>
<evidence type="ECO:0000256" key="3">
    <source>
        <dbReference type="ARBA" id="ARBA00022741"/>
    </source>
</evidence>
<dbReference type="STRING" id="765915.A0A1Y2I1B8"/>
<dbReference type="SUPFAM" id="SSF56112">
    <property type="entry name" value="Protein kinase-like (PK-like)"/>
    <property type="match status" value="1"/>
</dbReference>
<evidence type="ECO:0000256" key="6">
    <source>
        <dbReference type="ARBA" id="ARBA00047899"/>
    </source>
</evidence>
<evidence type="ECO:0000256" key="1">
    <source>
        <dbReference type="ARBA" id="ARBA00012513"/>
    </source>
</evidence>
<feature type="compositionally biased region" description="Polar residues" evidence="8">
    <location>
        <begin position="794"/>
        <end position="806"/>
    </location>
</feature>
<dbReference type="PANTHER" id="PTHR11139">
    <property type="entry name" value="ATAXIA TELANGIECTASIA MUTATED ATM -RELATED"/>
    <property type="match status" value="1"/>
</dbReference>
<keyword evidence="5" id="KW-0067">ATP-binding</keyword>
<dbReference type="EC" id="2.7.11.1" evidence="1"/>
<evidence type="ECO:0000259" key="9">
    <source>
        <dbReference type="PROSITE" id="PS50290"/>
    </source>
</evidence>
<reference evidence="11 12" key="1">
    <citation type="submission" date="2016-07" db="EMBL/GenBank/DDBJ databases">
        <title>Pervasive Adenine N6-methylation of Active Genes in Fungi.</title>
        <authorList>
            <consortium name="DOE Joint Genome Institute"/>
            <person name="Mondo S.J."/>
            <person name="Dannebaum R.O."/>
            <person name="Kuo R.C."/>
            <person name="Labutti K."/>
            <person name="Haridas S."/>
            <person name="Kuo A."/>
            <person name="Salamov A."/>
            <person name="Ahrendt S.R."/>
            <person name="Lipzen A."/>
            <person name="Sullivan W."/>
            <person name="Andreopoulos W.B."/>
            <person name="Clum A."/>
            <person name="Lindquist E."/>
            <person name="Daum C."/>
            <person name="Ramamoorthy G.K."/>
            <person name="Gryganskyi A."/>
            <person name="Culley D."/>
            <person name="Magnuson J.K."/>
            <person name="James T.Y."/>
            <person name="O'Malley M.A."/>
            <person name="Stajich J.E."/>
            <person name="Spatafora J.W."/>
            <person name="Visel A."/>
            <person name="Grigoriev I.V."/>
        </authorList>
    </citation>
    <scope>NUCLEOTIDE SEQUENCE [LARGE SCALE GENOMIC DNA]</scope>
    <source>
        <strain evidence="11 12">PL171</strain>
    </source>
</reference>
<accession>A0A1Y2I1B8</accession>
<dbReference type="GO" id="GO:0005524">
    <property type="term" value="F:ATP binding"/>
    <property type="evidence" value="ECO:0007669"/>
    <property type="project" value="UniProtKB-KW"/>
</dbReference>
<dbReference type="OrthoDB" id="381190at2759"/>
<dbReference type="Gene3D" id="3.30.1010.10">
    <property type="entry name" value="Phosphatidylinositol 3-kinase Catalytic Subunit, Chain A, domain 4"/>
    <property type="match status" value="1"/>
</dbReference>
<keyword evidence="3" id="KW-0547">Nucleotide-binding</keyword>
<dbReference type="AlphaFoldDB" id="A0A1Y2I1B8"/>
<evidence type="ECO:0000256" key="8">
    <source>
        <dbReference type="SAM" id="MobiDB-lite"/>
    </source>
</evidence>
<dbReference type="GO" id="GO:0000184">
    <property type="term" value="P:nuclear-transcribed mRNA catabolic process, nonsense-mediated decay"/>
    <property type="evidence" value="ECO:0007669"/>
    <property type="project" value="TreeGrafter"/>
</dbReference>
<evidence type="ECO:0000256" key="4">
    <source>
        <dbReference type="ARBA" id="ARBA00022777"/>
    </source>
</evidence>
<dbReference type="InterPro" id="IPR050517">
    <property type="entry name" value="DDR_Repair_Kinase"/>
</dbReference>
<dbReference type="SMART" id="SM01343">
    <property type="entry name" value="FATC"/>
    <property type="match status" value="1"/>
</dbReference>
<dbReference type="InterPro" id="IPR036940">
    <property type="entry name" value="PI3/4_kinase_cat_sf"/>
</dbReference>
<dbReference type="SMART" id="SM00146">
    <property type="entry name" value="PI3Kc"/>
    <property type="match status" value="1"/>
</dbReference>
<feature type="domain" description="PI3K/PI4K catalytic" evidence="9">
    <location>
        <begin position="449"/>
        <end position="789"/>
    </location>
</feature>
<keyword evidence="12" id="KW-1185">Reference proteome</keyword>
<evidence type="ECO:0000259" key="10">
    <source>
        <dbReference type="PROSITE" id="PS51190"/>
    </source>
</evidence>
<feature type="domain" description="FATC" evidence="10">
    <location>
        <begin position="868"/>
        <end position="900"/>
    </location>
</feature>
<feature type="compositionally biased region" description="Acidic residues" evidence="8">
    <location>
        <begin position="775"/>
        <end position="793"/>
    </location>
</feature>
<sequence length="900" mass="96710">MLGRVSLQLATAQPAACASLVRRGLLACDSDMDQVLRDVVVKSQQHTAHTMLALMGLDGVESSAGGSDGHDDLVSRMEALSMGQDADFESEGQQQQQQQQRVAQMMHSLLTAAVRVDPGEADAWRQLANFHAEHVPEPVYLATSPSARVDADQAVELAVRSYARYLDLAMSMADKHRANMAAMRLLHLIELHAETLAHQVDPTQIASVTSGNAHTWTFLMPQLTAMLVHPHPFPSTFASAIIKQLVQHAPAACVYPLVALDLERPELQIDSRLLGTVESRDMVQATRVLVEHAQRLTVLWDEQWHHSLTSLQGAVLRRSMSVPAMIAELERLAESHLKYPVSAHELAFQTAFMRKIEAAVAGVKAVWAKVSGGSGSGSSGVAVDLDLLGPEKWRGVVKQVWKPLHPLVVALNNVVNRGRNLELEHVGALHGLDLSAGCLPGTSTRIAGIAPGFLVLPTKTKPKKITFIAEDGSAHAYLLKGLEDLRLDERMVQVFETVNHMLTDAAGRGGNRDAAALLRLTGPSSAVVRGYSVVPLGHMGGFIQWVSAVPIYSIYKRQYLAMHANQSPPKPLAAFNAAAHKVLGLSGAVPVSSLRKHCSDDQLVDIYKALCNSERNDGIRNTLYLATTSSWSAIQMQRRFAHSVAATSMVGHVLGLGDRHLDNVLLDVANGQVVHIDYNVSFDRGSALRIPELVPFRLTRSFVAAMGGDVGVRGPFLAAAEVVLGLLRKHRAYVVQLLESMVMDEHANWDVVAGLGSGAAPAADDDGEANAGAGGDEDGDVEEVEDDEDEEVTDTSVSGPVSQELGSQCADAPSSDGVGSGSEVDQAAGVAGHRRKVTGEGQALDDEKREQAVRVLRNVMSKLEGGQLAGGVSKHVSELVDAAMDEGRLSQMFEGWTPWI</sequence>
<keyword evidence="4" id="KW-0418">Kinase</keyword>
<dbReference type="Pfam" id="PF00454">
    <property type="entry name" value="PI3_PI4_kinase"/>
    <property type="match status" value="1"/>
</dbReference>
<evidence type="ECO:0000256" key="2">
    <source>
        <dbReference type="ARBA" id="ARBA00022679"/>
    </source>
</evidence>
<evidence type="ECO:0000256" key="7">
    <source>
        <dbReference type="ARBA" id="ARBA00048679"/>
    </source>
</evidence>
<comment type="catalytic activity">
    <reaction evidence="7">
        <text>L-seryl-[protein] + ATP = O-phospho-L-seryl-[protein] + ADP + H(+)</text>
        <dbReference type="Rhea" id="RHEA:17989"/>
        <dbReference type="Rhea" id="RHEA-COMP:9863"/>
        <dbReference type="Rhea" id="RHEA-COMP:11604"/>
        <dbReference type="ChEBI" id="CHEBI:15378"/>
        <dbReference type="ChEBI" id="CHEBI:29999"/>
        <dbReference type="ChEBI" id="CHEBI:30616"/>
        <dbReference type="ChEBI" id="CHEBI:83421"/>
        <dbReference type="ChEBI" id="CHEBI:456216"/>
        <dbReference type="EC" id="2.7.11.1"/>
    </reaction>
</comment>
<dbReference type="PROSITE" id="PS50290">
    <property type="entry name" value="PI3_4_KINASE_3"/>
    <property type="match status" value="1"/>
</dbReference>
<dbReference type="EMBL" id="MCFL01000004">
    <property type="protein sequence ID" value="ORZ39994.1"/>
    <property type="molecule type" value="Genomic_DNA"/>
</dbReference>
<dbReference type="InterPro" id="IPR018936">
    <property type="entry name" value="PI3/4_kinase_CS"/>
</dbReference>
<dbReference type="GO" id="GO:0004674">
    <property type="term" value="F:protein serine/threonine kinase activity"/>
    <property type="evidence" value="ECO:0007669"/>
    <property type="project" value="UniProtKB-EC"/>
</dbReference>
<dbReference type="InterPro" id="IPR011009">
    <property type="entry name" value="Kinase-like_dom_sf"/>
</dbReference>
<dbReference type="Gene3D" id="1.10.1070.11">
    <property type="entry name" value="Phosphatidylinositol 3-/4-kinase, catalytic domain"/>
    <property type="match status" value="1"/>
</dbReference>
<proteinExistence type="predicted"/>
<dbReference type="Proteomes" id="UP000193411">
    <property type="component" value="Unassembled WGS sequence"/>
</dbReference>
<dbReference type="GO" id="GO:0035556">
    <property type="term" value="P:intracellular signal transduction"/>
    <property type="evidence" value="ECO:0007669"/>
    <property type="project" value="UniProtKB-ARBA"/>
</dbReference>
<dbReference type="PROSITE" id="PS51190">
    <property type="entry name" value="FATC"/>
    <property type="match status" value="1"/>
</dbReference>
<dbReference type="GO" id="GO:0005634">
    <property type="term" value="C:nucleus"/>
    <property type="evidence" value="ECO:0007669"/>
    <property type="project" value="TreeGrafter"/>
</dbReference>
<feature type="compositionally biased region" description="Low complexity" evidence="8">
    <location>
        <begin position="814"/>
        <end position="825"/>
    </location>
</feature>
<gene>
    <name evidence="11" type="ORF">BCR44DRAFT_1219905</name>
</gene>
<dbReference type="InterPro" id="IPR003152">
    <property type="entry name" value="FATC_dom"/>
</dbReference>
<dbReference type="PROSITE" id="PS00916">
    <property type="entry name" value="PI3_4_KINASE_2"/>
    <property type="match status" value="1"/>
</dbReference>
<dbReference type="PANTHER" id="PTHR11139:SF71">
    <property type="entry name" value="SERINE_THREONINE-PROTEIN KINASE SMG1"/>
    <property type="match status" value="1"/>
</dbReference>
<protein>
    <recommendedName>
        <fullName evidence="1">non-specific serine/threonine protein kinase</fullName>
        <ecNumber evidence="1">2.7.11.1</ecNumber>
    </recommendedName>
</protein>
<evidence type="ECO:0000313" key="12">
    <source>
        <dbReference type="Proteomes" id="UP000193411"/>
    </source>
</evidence>
<comment type="catalytic activity">
    <reaction evidence="6">
        <text>L-threonyl-[protein] + ATP = O-phospho-L-threonyl-[protein] + ADP + H(+)</text>
        <dbReference type="Rhea" id="RHEA:46608"/>
        <dbReference type="Rhea" id="RHEA-COMP:11060"/>
        <dbReference type="Rhea" id="RHEA-COMP:11605"/>
        <dbReference type="ChEBI" id="CHEBI:15378"/>
        <dbReference type="ChEBI" id="CHEBI:30013"/>
        <dbReference type="ChEBI" id="CHEBI:30616"/>
        <dbReference type="ChEBI" id="CHEBI:61977"/>
        <dbReference type="ChEBI" id="CHEBI:456216"/>
        <dbReference type="EC" id="2.7.11.1"/>
    </reaction>
</comment>